<dbReference type="PANTHER" id="PTHR31984:SF17">
    <property type="entry name" value="TRANSCRIPTIONAL REGULATOR"/>
    <property type="match status" value="1"/>
</dbReference>
<dbReference type="Pfam" id="PF02622">
    <property type="entry name" value="DUF179"/>
    <property type="match status" value="1"/>
</dbReference>
<keyword evidence="2" id="KW-1133">Transmembrane helix</keyword>
<feature type="compositionally biased region" description="Low complexity" evidence="1">
    <location>
        <begin position="215"/>
        <end position="228"/>
    </location>
</feature>
<gene>
    <name evidence="3" type="ORF">ACHAWU_007209</name>
</gene>
<protein>
    <submittedName>
        <fullName evidence="3">Uncharacterized protein</fullName>
    </submittedName>
</protein>
<name>A0ABD3LWY2_9STRA</name>
<proteinExistence type="predicted"/>
<dbReference type="EMBL" id="JALLBG020000312">
    <property type="protein sequence ID" value="KAL3756258.1"/>
    <property type="molecule type" value="Genomic_DNA"/>
</dbReference>
<evidence type="ECO:0000313" key="3">
    <source>
        <dbReference type="EMBL" id="KAL3756258.1"/>
    </source>
</evidence>
<feature type="region of interest" description="Disordered" evidence="1">
    <location>
        <begin position="210"/>
        <end position="252"/>
    </location>
</feature>
<accession>A0ABD3LWY2</accession>
<feature type="region of interest" description="Disordered" evidence="1">
    <location>
        <begin position="116"/>
        <end position="142"/>
    </location>
</feature>
<reference evidence="3 4" key="1">
    <citation type="submission" date="2024-10" db="EMBL/GenBank/DDBJ databases">
        <title>Updated reference genomes for cyclostephanoid diatoms.</title>
        <authorList>
            <person name="Roberts W.R."/>
            <person name="Alverson A.J."/>
        </authorList>
    </citation>
    <scope>NUCLEOTIDE SEQUENCE [LARGE SCALE GENOMIC DNA]</scope>
    <source>
        <strain evidence="3 4">AJA232-27</strain>
    </source>
</reference>
<evidence type="ECO:0000256" key="1">
    <source>
        <dbReference type="SAM" id="MobiDB-lite"/>
    </source>
</evidence>
<comment type="caution">
    <text evidence="3">The sequence shown here is derived from an EMBL/GenBank/DDBJ whole genome shotgun (WGS) entry which is preliminary data.</text>
</comment>
<keyword evidence="4" id="KW-1185">Reference proteome</keyword>
<feature type="transmembrane region" description="Helical" evidence="2">
    <location>
        <begin position="6"/>
        <end position="25"/>
    </location>
</feature>
<dbReference type="SUPFAM" id="SSF143456">
    <property type="entry name" value="VC0467-like"/>
    <property type="match status" value="1"/>
</dbReference>
<organism evidence="3 4">
    <name type="scientific">Discostella pseudostelligera</name>
    <dbReference type="NCBI Taxonomy" id="259834"/>
    <lineage>
        <taxon>Eukaryota</taxon>
        <taxon>Sar</taxon>
        <taxon>Stramenopiles</taxon>
        <taxon>Ochrophyta</taxon>
        <taxon>Bacillariophyta</taxon>
        <taxon>Coscinodiscophyceae</taxon>
        <taxon>Thalassiosirophycidae</taxon>
        <taxon>Stephanodiscales</taxon>
        <taxon>Stephanodiscaceae</taxon>
        <taxon>Discostella</taxon>
    </lineage>
</organism>
<evidence type="ECO:0000256" key="2">
    <source>
        <dbReference type="SAM" id="Phobius"/>
    </source>
</evidence>
<dbReference type="AlphaFoldDB" id="A0ABD3LWY2"/>
<keyword evidence="2" id="KW-0472">Membrane</keyword>
<dbReference type="Proteomes" id="UP001530293">
    <property type="component" value="Unassembled WGS sequence"/>
</dbReference>
<sequence length="513" mass="56361">MAVPHSIHIFILMCMLLPCIAYAFLQQYRYRQPNAFCATITSSSASCKKLCMSSSSDAEEDDADGYDDDESIDPNSLGDWRTFRMNLANSDTLLSSASTGTEVSIDGIEIETPEATTIASTTLSSPSSSLPKSRRPKSVSEANEQLLTTQNSALAKEYLTGVWAHESAIPEVGGLVCRMPLEVEIYRTSSSDLSMHRKLMKLLDSEKVVQDEDWTSSSSTRDGSSSTDIGGGTIQRSIDDLPSTDEDDTSSPFSPLAAKTIYWYRTAEKLLQNELLRIMSSADANGKINPRDMSEDSLELLQLYMDHQNSWQEVGLVIEKDEKSGSASTVTINRPMAFKLTKNLGRLILLGGAYQAEKGVVVATESNGIETQNIVKFLSAFENKCGVYVGGPDDMDKPAILVHGIHDLPGSVEISPGTGIYRGGLEAAMDGVLAGRYQPLDFRFFIGQRKYVGRELEEAIRLGKYQAVACSRPLVLKQCIQLPKPLWHEVLEFCGGELKEISKLELSKRDDLQ</sequence>
<dbReference type="PANTHER" id="PTHR31984">
    <property type="entry name" value="TRANSPORTER, PUTATIVE (DUF179)-RELATED"/>
    <property type="match status" value="1"/>
</dbReference>
<keyword evidence="2" id="KW-0812">Transmembrane</keyword>
<dbReference type="Gene3D" id="3.40.1740.10">
    <property type="entry name" value="VC0467-like"/>
    <property type="match status" value="1"/>
</dbReference>
<evidence type="ECO:0000313" key="4">
    <source>
        <dbReference type="Proteomes" id="UP001530293"/>
    </source>
</evidence>
<dbReference type="InterPro" id="IPR003774">
    <property type="entry name" value="AlgH-like"/>
</dbReference>
<feature type="compositionally biased region" description="Low complexity" evidence="1">
    <location>
        <begin position="120"/>
        <end position="131"/>
    </location>
</feature>